<dbReference type="NCBIfam" id="NF037982">
    <property type="entry name" value="Nramp_1"/>
    <property type="match status" value="1"/>
</dbReference>
<comment type="caution">
    <text evidence="6">The sequence shown here is derived from an EMBL/GenBank/DDBJ whole genome shotgun (WGS) entry which is preliminary data.</text>
</comment>
<sequence length="77" mass="8172">MVTRLGPAFVASVAYIDPGNSASNFAAGAQYGYRIVWVLMAANVMAMFVQYSSAKIGIATGQSLPALCRARLELLTK</sequence>
<evidence type="ECO:0000256" key="1">
    <source>
        <dbReference type="ARBA" id="ARBA00004141"/>
    </source>
</evidence>
<dbReference type="InterPro" id="IPR001046">
    <property type="entry name" value="NRAMP_fam"/>
</dbReference>
<dbReference type="PANTHER" id="PTHR11706:SF33">
    <property type="entry name" value="NATURAL RESISTANCE-ASSOCIATED MACROPHAGE PROTEIN 2"/>
    <property type="match status" value="1"/>
</dbReference>
<organism evidence="6 7">
    <name type="scientific">Nonomuraea marmarensis</name>
    <dbReference type="NCBI Taxonomy" id="3351344"/>
    <lineage>
        <taxon>Bacteria</taxon>
        <taxon>Bacillati</taxon>
        <taxon>Actinomycetota</taxon>
        <taxon>Actinomycetes</taxon>
        <taxon>Streptosporangiales</taxon>
        <taxon>Streptosporangiaceae</taxon>
        <taxon>Nonomuraea</taxon>
    </lineage>
</organism>
<dbReference type="EMBL" id="JBICRM010000083">
    <property type="protein sequence ID" value="MFG1711260.1"/>
    <property type="molecule type" value="Genomic_DNA"/>
</dbReference>
<gene>
    <name evidence="6" type="ORF">ACFLIM_49735</name>
</gene>
<evidence type="ECO:0000256" key="2">
    <source>
        <dbReference type="ARBA" id="ARBA00022448"/>
    </source>
</evidence>
<reference evidence="6 7" key="1">
    <citation type="submission" date="2024-10" db="EMBL/GenBank/DDBJ databases">
        <authorList>
            <person name="Topkara A.R."/>
            <person name="Saygin H."/>
        </authorList>
    </citation>
    <scope>NUCLEOTIDE SEQUENCE [LARGE SCALE GENOMIC DNA]</scope>
    <source>
        <strain evidence="6 7">M3C6</strain>
    </source>
</reference>
<dbReference type="PANTHER" id="PTHR11706">
    <property type="entry name" value="SOLUTE CARRIER PROTEIN FAMILY 11 MEMBER"/>
    <property type="match status" value="1"/>
</dbReference>
<keyword evidence="7" id="KW-1185">Reference proteome</keyword>
<accession>A0ABW7AV11</accession>
<name>A0ABW7AV11_9ACTN</name>
<evidence type="ECO:0000256" key="3">
    <source>
        <dbReference type="ARBA" id="ARBA00022692"/>
    </source>
</evidence>
<comment type="subcellular location">
    <subcellularLocation>
        <location evidence="1">Membrane</location>
        <topology evidence="1">Multi-pass membrane protein</topology>
    </subcellularLocation>
</comment>
<evidence type="ECO:0000313" key="7">
    <source>
        <dbReference type="Proteomes" id="UP001603978"/>
    </source>
</evidence>
<keyword evidence="2" id="KW-0813">Transport</keyword>
<dbReference type="Proteomes" id="UP001603978">
    <property type="component" value="Unassembled WGS sequence"/>
</dbReference>
<evidence type="ECO:0000256" key="4">
    <source>
        <dbReference type="ARBA" id="ARBA00022989"/>
    </source>
</evidence>
<protein>
    <submittedName>
        <fullName evidence="6">Nramp family divalent metal transporter</fullName>
    </submittedName>
</protein>
<keyword evidence="4" id="KW-1133">Transmembrane helix</keyword>
<dbReference type="Pfam" id="PF01566">
    <property type="entry name" value="Nramp"/>
    <property type="match status" value="1"/>
</dbReference>
<keyword evidence="5" id="KW-0472">Membrane</keyword>
<keyword evidence="3" id="KW-0812">Transmembrane</keyword>
<evidence type="ECO:0000256" key="5">
    <source>
        <dbReference type="ARBA" id="ARBA00023136"/>
    </source>
</evidence>
<evidence type="ECO:0000313" key="6">
    <source>
        <dbReference type="EMBL" id="MFG1711260.1"/>
    </source>
</evidence>
<proteinExistence type="predicted"/>
<dbReference type="RefSeq" id="WP_393177862.1">
    <property type="nucleotide sequence ID" value="NZ_JBICRM010000083.1"/>
</dbReference>